<gene>
    <name evidence="2" type="ORF">Pme01_50790</name>
</gene>
<proteinExistence type="predicted"/>
<dbReference type="InterPro" id="IPR015946">
    <property type="entry name" value="KH_dom-like_a/b"/>
</dbReference>
<accession>A0A8J3THY7</accession>
<evidence type="ECO:0000313" key="2">
    <source>
        <dbReference type="EMBL" id="GII25482.1"/>
    </source>
</evidence>
<dbReference type="InterPro" id="IPR036102">
    <property type="entry name" value="OsmC/Ohrsf"/>
</dbReference>
<comment type="caution">
    <text evidence="2">The sequence shown here is derived from an EMBL/GenBank/DDBJ whole genome shotgun (WGS) entry which is preliminary data.</text>
</comment>
<organism evidence="2 3">
    <name type="scientific">Planosporangium mesophilum</name>
    <dbReference type="NCBI Taxonomy" id="689768"/>
    <lineage>
        <taxon>Bacteria</taxon>
        <taxon>Bacillati</taxon>
        <taxon>Actinomycetota</taxon>
        <taxon>Actinomycetes</taxon>
        <taxon>Micromonosporales</taxon>
        <taxon>Micromonosporaceae</taxon>
        <taxon>Planosporangium</taxon>
    </lineage>
</organism>
<reference evidence="2" key="1">
    <citation type="submission" date="2021-01" db="EMBL/GenBank/DDBJ databases">
        <title>Whole genome shotgun sequence of Planosporangium mesophilum NBRC 109066.</title>
        <authorList>
            <person name="Komaki H."/>
            <person name="Tamura T."/>
        </authorList>
    </citation>
    <scope>NUCLEOTIDE SEQUENCE</scope>
    <source>
        <strain evidence="2">NBRC 109066</strain>
    </source>
</reference>
<dbReference type="SUPFAM" id="SSF82784">
    <property type="entry name" value="OsmC-like"/>
    <property type="match status" value="1"/>
</dbReference>
<name>A0A8J3THY7_9ACTN</name>
<dbReference type="PANTHER" id="PTHR42830">
    <property type="entry name" value="OSMOTICALLY INDUCIBLE FAMILY PROTEIN"/>
    <property type="match status" value="1"/>
</dbReference>
<protein>
    <submittedName>
        <fullName evidence="2">Peroxiredoxin</fullName>
    </submittedName>
</protein>
<keyword evidence="3" id="KW-1185">Reference proteome</keyword>
<sequence>MTWTGDRGTGTSSYRAYGRAHEVTAPGLPPLPGSSDPTFRGEPDRWNPEQLLVAALSQCHMLAYLHLCAVAGVVVTGYSDTPRGVMAETADGGGHFTEVVLRPRVTVESADMVERATALHEDAHQVCFIANSVNFPVRHEPVASVPSDLAPDAM</sequence>
<dbReference type="EMBL" id="BOON01000052">
    <property type="protein sequence ID" value="GII25482.1"/>
    <property type="molecule type" value="Genomic_DNA"/>
</dbReference>
<dbReference type="InterPro" id="IPR003718">
    <property type="entry name" value="OsmC/Ohr_fam"/>
</dbReference>
<dbReference type="Proteomes" id="UP000599074">
    <property type="component" value="Unassembled WGS sequence"/>
</dbReference>
<dbReference type="Gene3D" id="3.30.300.20">
    <property type="match status" value="1"/>
</dbReference>
<dbReference type="Pfam" id="PF02566">
    <property type="entry name" value="OsmC"/>
    <property type="match status" value="1"/>
</dbReference>
<dbReference type="InterPro" id="IPR052707">
    <property type="entry name" value="OsmC_Ohr_Peroxiredoxin"/>
</dbReference>
<feature type="compositionally biased region" description="Polar residues" evidence="1">
    <location>
        <begin position="1"/>
        <end position="14"/>
    </location>
</feature>
<feature type="region of interest" description="Disordered" evidence="1">
    <location>
        <begin position="1"/>
        <end position="43"/>
    </location>
</feature>
<evidence type="ECO:0000313" key="3">
    <source>
        <dbReference type="Proteomes" id="UP000599074"/>
    </source>
</evidence>
<dbReference type="AlphaFoldDB" id="A0A8J3THY7"/>
<dbReference type="PANTHER" id="PTHR42830:SF2">
    <property type="entry name" value="OSMC_OHR FAMILY PROTEIN"/>
    <property type="match status" value="1"/>
</dbReference>
<evidence type="ECO:0000256" key="1">
    <source>
        <dbReference type="SAM" id="MobiDB-lite"/>
    </source>
</evidence>